<reference evidence="2 3" key="1">
    <citation type="submission" date="2019-06" db="EMBL/GenBank/DDBJ databases">
        <authorList>
            <person name="Broberg M."/>
        </authorList>
    </citation>
    <scope>NUCLEOTIDE SEQUENCE [LARGE SCALE GENOMIC DNA]</scope>
</reference>
<evidence type="ECO:0000313" key="3">
    <source>
        <dbReference type="Proteomes" id="UP000766486"/>
    </source>
</evidence>
<proteinExistence type="predicted"/>
<accession>A0ABY6UY02</accession>
<dbReference type="Proteomes" id="UP000766486">
    <property type="component" value="Unassembled WGS sequence"/>
</dbReference>
<feature type="domain" description="SMP-30/Gluconolactonase/LRE-like region" evidence="1">
    <location>
        <begin position="133"/>
        <end position="306"/>
    </location>
</feature>
<dbReference type="PANTHER" id="PTHR47064:SF2">
    <property type="entry name" value="SMP-30_GLUCONOLACTONASE_LRE-LIKE REGION DOMAIN-CONTAINING PROTEIN-RELATED"/>
    <property type="match status" value="1"/>
</dbReference>
<dbReference type="SUPFAM" id="SSF63829">
    <property type="entry name" value="Calcium-dependent phosphotriesterase"/>
    <property type="match status" value="1"/>
</dbReference>
<dbReference type="EMBL" id="CABFNS010000897">
    <property type="protein sequence ID" value="VUC34884.1"/>
    <property type="molecule type" value="Genomic_DNA"/>
</dbReference>
<evidence type="ECO:0000259" key="1">
    <source>
        <dbReference type="Pfam" id="PF08450"/>
    </source>
</evidence>
<dbReference type="Pfam" id="PF08450">
    <property type="entry name" value="SGL"/>
    <property type="match status" value="1"/>
</dbReference>
<dbReference type="InterPro" id="IPR052988">
    <property type="entry name" value="Oryzine_lactonohydrolase"/>
</dbReference>
<evidence type="ECO:0000313" key="2">
    <source>
        <dbReference type="EMBL" id="VUC34884.1"/>
    </source>
</evidence>
<comment type="caution">
    <text evidence="2">The sequence shown here is derived from an EMBL/GenBank/DDBJ whole genome shotgun (WGS) entry which is preliminary data.</text>
</comment>
<dbReference type="Gene3D" id="2.120.10.30">
    <property type="entry name" value="TolB, C-terminal domain"/>
    <property type="match status" value="1"/>
</dbReference>
<dbReference type="InterPro" id="IPR013658">
    <property type="entry name" value="SGL"/>
</dbReference>
<name>A0ABY6UY02_BIOOC</name>
<protein>
    <recommendedName>
        <fullName evidence="1">SMP-30/Gluconolactonase/LRE-like region domain-containing protein</fullName>
    </recommendedName>
</protein>
<sequence>MTAENAADIWRIYNPAFNEILGPKPTIGLLLQNDEIPFAHEAGVFFPDTGELFITSNQFDDENGQKRVQISKVLLERGNAPAISESIDCDLIHMANGGVNYDGGILFCAQGSANRPSGLFKMQHAPPYHTEPILTDYLGRPFNSVNDVVIHPDGAIWFTDPSYGHDQGYRPKPSLPNAVYRFDPATKSVRAVADGIGRPNGICFSPDFGTVYITDTDQVRGPSTDYSRVASIYAFEVAESHGQPFLANRRLFAMADTGIPDGIKCDTKGNVYSGCGDGINVWSPGGVLLGKILIPGGIANFCFGHRGEIFALNENRLWRLQLDHHVNGALLGI</sequence>
<dbReference type="PANTHER" id="PTHR47064">
    <property type="entry name" value="PUTATIVE (AFU_ORTHOLOGUE AFUA_1G08990)-RELATED"/>
    <property type="match status" value="1"/>
</dbReference>
<organism evidence="2 3">
    <name type="scientific">Bionectria ochroleuca</name>
    <name type="common">Gliocladium roseum</name>
    <dbReference type="NCBI Taxonomy" id="29856"/>
    <lineage>
        <taxon>Eukaryota</taxon>
        <taxon>Fungi</taxon>
        <taxon>Dikarya</taxon>
        <taxon>Ascomycota</taxon>
        <taxon>Pezizomycotina</taxon>
        <taxon>Sordariomycetes</taxon>
        <taxon>Hypocreomycetidae</taxon>
        <taxon>Hypocreales</taxon>
        <taxon>Bionectriaceae</taxon>
        <taxon>Clonostachys</taxon>
    </lineage>
</organism>
<gene>
    <name evidence="2" type="ORF">CLO192961_LOCUS396716</name>
</gene>
<keyword evidence="3" id="KW-1185">Reference proteome</keyword>
<dbReference type="InterPro" id="IPR011042">
    <property type="entry name" value="6-blade_b-propeller_TolB-like"/>
</dbReference>